<keyword evidence="5" id="KW-0378">Hydrolase</keyword>
<evidence type="ECO:0000256" key="1">
    <source>
        <dbReference type="ARBA" id="ARBA00022679"/>
    </source>
</evidence>
<gene>
    <name evidence="9" type="ORF">O181_045390</name>
</gene>
<protein>
    <recommendedName>
        <fullName evidence="11">Reverse transcriptase RNase H-like domain-containing protein</fullName>
    </recommendedName>
</protein>
<evidence type="ECO:0000256" key="2">
    <source>
        <dbReference type="ARBA" id="ARBA00022695"/>
    </source>
</evidence>
<dbReference type="GO" id="GO:0003964">
    <property type="term" value="F:RNA-directed DNA polymerase activity"/>
    <property type="evidence" value="ECO:0007669"/>
    <property type="project" value="UniProtKB-KW"/>
</dbReference>
<dbReference type="Gene3D" id="3.30.420.10">
    <property type="entry name" value="Ribonuclease H-like superfamily/Ribonuclease H"/>
    <property type="match status" value="1"/>
</dbReference>
<dbReference type="OrthoDB" id="5593162at2759"/>
<dbReference type="InterPro" id="IPR012337">
    <property type="entry name" value="RNaseH-like_sf"/>
</dbReference>
<dbReference type="EMBL" id="AVOT02018627">
    <property type="protein sequence ID" value="MBW0505675.1"/>
    <property type="molecule type" value="Genomic_DNA"/>
</dbReference>
<evidence type="ECO:0000259" key="8">
    <source>
        <dbReference type="Pfam" id="PF17921"/>
    </source>
</evidence>
<keyword evidence="1" id="KW-0808">Transferase</keyword>
<reference evidence="9" key="1">
    <citation type="submission" date="2021-03" db="EMBL/GenBank/DDBJ databases">
        <title>Draft genome sequence of rust myrtle Austropuccinia psidii MF-1, a brazilian biotype.</title>
        <authorList>
            <person name="Quecine M.C."/>
            <person name="Pachon D.M.R."/>
            <person name="Bonatelli M.L."/>
            <person name="Correr F.H."/>
            <person name="Franceschini L.M."/>
            <person name="Leite T.F."/>
            <person name="Margarido G.R.A."/>
            <person name="Almeida C.A."/>
            <person name="Ferrarezi J.A."/>
            <person name="Labate C.A."/>
        </authorList>
    </citation>
    <scope>NUCLEOTIDE SEQUENCE</scope>
    <source>
        <strain evidence="9">MF-1</strain>
    </source>
</reference>
<name>A0A9Q3HL60_9BASI</name>
<evidence type="ECO:0000256" key="3">
    <source>
        <dbReference type="ARBA" id="ARBA00022722"/>
    </source>
</evidence>
<comment type="caution">
    <text evidence="9">The sequence shown here is derived from an EMBL/GenBank/DDBJ whole genome shotgun (WGS) entry which is preliminary data.</text>
</comment>
<evidence type="ECO:0000256" key="4">
    <source>
        <dbReference type="ARBA" id="ARBA00022759"/>
    </source>
</evidence>
<accession>A0A9Q3HL60</accession>
<dbReference type="Proteomes" id="UP000765509">
    <property type="component" value="Unassembled WGS sequence"/>
</dbReference>
<evidence type="ECO:0008006" key="11">
    <source>
        <dbReference type="Google" id="ProtNLM"/>
    </source>
</evidence>
<sequence length="436" mass="50720">MTQERIKSYEKIRKSLTEAPLLLMPYWNIPFKLYIGACGDGLGAALHQVQIIDDKHTEGPVCYISRQIKPTEARFGASKMELLYLVWALEKLHYYLAVSVFEVITDRNAVKSLLNMETPNRHMLRWQIAIQEDRVNMTIAHKAGNIHKNADGLSRWALVNTPDNPAYVPLEAEPQIPIEGINITDIGTEFFEEVRESYKKDTNCHIFTSLLDKYYKDTSLVNSLDEVWKNSYSEGRFHLFDGIIYHRTKHCCVMTLCSRLLINTSLHECHDSIYSGHLSEDRTLEKVRNFEWLQSWRKETIEYCHTCERFQKANRSTGKKFGLMIHIQEPKSPWEVVYMDWVTALPPSDDRSYNAFLVIVDRYRKTPILLPCNKDDTAMEQLFCYGVESYHPQTDGLAERMIQTLEDMISRFCAYGLEFKDSDGFTHEWCTLIPAL</sequence>
<keyword evidence="3" id="KW-0540">Nuclease</keyword>
<evidence type="ECO:0000259" key="7">
    <source>
        <dbReference type="Pfam" id="PF17917"/>
    </source>
</evidence>
<dbReference type="SUPFAM" id="SSF56672">
    <property type="entry name" value="DNA/RNA polymerases"/>
    <property type="match status" value="1"/>
</dbReference>
<dbReference type="PANTHER" id="PTHR37984:SF5">
    <property type="entry name" value="PROTEIN NYNRIN-LIKE"/>
    <property type="match status" value="1"/>
</dbReference>
<proteinExistence type="predicted"/>
<dbReference type="GO" id="GO:0016787">
    <property type="term" value="F:hydrolase activity"/>
    <property type="evidence" value="ECO:0007669"/>
    <property type="project" value="UniProtKB-KW"/>
</dbReference>
<evidence type="ECO:0000313" key="10">
    <source>
        <dbReference type="Proteomes" id="UP000765509"/>
    </source>
</evidence>
<dbReference type="InterPro" id="IPR043502">
    <property type="entry name" value="DNA/RNA_pol_sf"/>
</dbReference>
<evidence type="ECO:0000256" key="5">
    <source>
        <dbReference type="ARBA" id="ARBA00022801"/>
    </source>
</evidence>
<dbReference type="GO" id="GO:0004519">
    <property type="term" value="F:endonuclease activity"/>
    <property type="evidence" value="ECO:0007669"/>
    <property type="project" value="UniProtKB-KW"/>
</dbReference>
<dbReference type="Gene3D" id="1.10.340.70">
    <property type="match status" value="1"/>
</dbReference>
<organism evidence="9 10">
    <name type="scientific">Austropuccinia psidii MF-1</name>
    <dbReference type="NCBI Taxonomy" id="1389203"/>
    <lineage>
        <taxon>Eukaryota</taxon>
        <taxon>Fungi</taxon>
        <taxon>Dikarya</taxon>
        <taxon>Basidiomycota</taxon>
        <taxon>Pucciniomycotina</taxon>
        <taxon>Pucciniomycetes</taxon>
        <taxon>Pucciniales</taxon>
        <taxon>Sphaerophragmiaceae</taxon>
        <taxon>Austropuccinia</taxon>
    </lineage>
</organism>
<keyword evidence="2" id="KW-0548">Nucleotidyltransferase</keyword>
<dbReference type="SUPFAM" id="SSF53098">
    <property type="entry name" value="Ribonuclease H-like"/>
    <property type="match status" value="1"/>
</dbReference>
<keyword evidence="6" id="KW-0695">RNA-directed DNA polymerase</keyword>
<dbReference type="InterPro" id="IPR050951">
    <property type="entry name" value="Retrovirus_Pol_polyprotein"/>
</dbReference>
<dbReference type="AlphaFoldDB" id="A0A9Q3HL60"/>
<dbReference type="PANTHER" id="PTHR37984">
    <property type="entry name" value="PROTEIN CBG26694"/>
    <property type="match status" value="1"/>
</dbReference>
<dbReference type="InterPro" id="IPR041373">
    <property type="entry name" value="RT_RNaseH"/>
</dbReference>
<keyword evidence="4" id="KW-0255">Endonuclease</keyword>
<evidence type="ECO:0000256" key="6">
    <source>
        <dbReference type="ARBA" id="ARBA00022918"/>
    </source>
</evidence>
<dbReference type="InterPro" id="IPR036397">
    <property type="entry name" value="RNaseH_sf"/>
</dbReference>
<feature type="domain" description="Integrase zinc-binding" evidence="8">
    <location>
        <begin position="261"/>
        <end position="315"/>
    </location>
</feature>
<dbReference type="CDD" id="cd09274">
    <property type="entry name" value="RNase_HI_RT_Ty3"/>
    <property type="match status" value="1"/>
</dbReference>
<dbReference type="InterPro" id="IPR041588">
    <property type="entry name" value="Integrase_H2C2"/>
</dbReference>
<feature type="domain" description="Reverse transcriptase RNase H-like" evidence="7">
    <location>
        <begin position="30"/>
        <end position="132"/>
    </location>
</feature>
<dbReference type="Pfam" id="PF17921">
    <property type="entry name" value="Integrase_H2C2"/>
    <property type="match status" value="1"/>
</dbReference>
<evidence type="ECO:0000313" key="9">
    <source>
        <dbReference type="EMBL" id="MBW0505675.1"/>
    </source>
</evidence>
<dbReference type="Pfam" id="PF17917">
    <property type="entry name" value="RT_RNaseH"/>
    <property type="match status" value="1"/>
</dbReference>
<keyword evidence="10" id="KW-1185">Reference proteome</keyword>
<dbReference type="GO" id="GO:0003676">
    <property type="term" value="F:nucleic acid binding"/>
    <property type="evidence" value="ECO:0007669"/>
    <property type="project" value="InterPro"/>
</dbReference>